<sequence>MKIISVVNYKGGVGKSTVVSNLGALLALDGYKVLLIDLDPQASLTFSYMGIDDWKRTYKDTKTIKTLFNSIINRKKDSIKKYITTDLKANTIITKNGGQAISLLPSSTDLYEIQIELARSISGNTKRKYTKNKLRCISGLREELMTVYGEYDFVLLDCQPSFDLITQSAMYASDSYIVPTKLDYLSTVGAPTLLEHVENLKKEVETGINEFDFYQFKHMDVKLMGVLPTMVKIINGQPKLMHKQYLNEINYEENLDIFNSKIRANDEEIDNNNDIPFVLTNLNRKKTPIHLDFESLEKEFLRRV</sequence>
<dbReference type="OrthoDB" id="9815116at2"/>
<dbReference type="RefSeq" id="WP_055266295.1">
    <property type="nucleotide sequence ID" value="NZ_CABIXQ010000013.1"/>
</dbReference>
<dbReference type="SUPFAM" id="SSF52540">
    <property type="entry name" value="P-loop containing nucleoside triphosphate hydrolases"/>
    <property type="match status" value="1"/>
</dbReference>
<dbReference type="AlphaFoldDB" id="A0A174H3E3"/>
<dbReference type="InterPro" id="IPR025669">
    <property type="entry name" value="AAA_dom"/>
</dbReference>
<dbReference type="Pfam" id="PF13614">
    <property type="entry name" value="AAA_31"/>
    <property type="match status" value="1"/>
</dbReference>
<dbReference type="PANTHER" id="PTHR13696:SF52">
    <property type="entry name" value="PARA FAMILY PROTEIN CT_582"/>
    <property type="match status" value="1"/>
</dbReference>
<evidence type="ECO:0000313" key="2">
    <source>
        <dbReference type="EMBL" id="CUO69522.1"/>
    </source>
</evidence>
<dbReference type="EMBL" id="CYZX01000013">
    <property type="protein sequence ID" value="CUO69522.1"/>
    <property type="molecule type" value="Genomic_DNA"/>
</dbReference>
<evidence type="ECO:0000313" key="3">
    <source>
        <dbReference type="Proteomes" id="UP000095594"/>
    </source>
</evidence>
<name>A0A174H3E3_9CLOT</name>
<gene>
    <name evidence="2" type="primary">soj_1</name>
    <name evidence="2" type="ORF">ERS852471_02069</name>
</gene>
<dbReference type="CDD" id="cd02042">
    <property type="entry name" value="ParAB_family"/>
    <property type="match status" value="1"/>
</dbReference>
<evidence type="ECO:0000259" key="1">
    <source>
        <dbReference type="Pfam" id="PF13614"/>
    </source>
</evidence>
<protein>
    <submittedName>
        <fullName evidence="2">Chromosome segregation ATPase</fullName>
    </submittedName>
</protein>
<dbReference type="PANTHER" id="PTHR13696">
    <property type="entry name" value="P-LOOP CONTAINING NUCLEOSIDE TRIPHOSPHATE HYDROLASE"/>
    <property type="match status" value="1"/>
</dbReference>
<proteinExistence type="predicted"/>
<accession>A0A174H3E3</accession>
<reference evidence="2 3" key="1">
    <citation type="submission" date="2015-09" db="EMBL/GenBank/DDBJ databases">
        <authorList>
            <consortium name="Pathogen Informatics"/>
        </authorList>
    </citation>
    <scope>NUCLEOTIDE SEQUENCE [LARGE SCALE GENOMIC DNA]</scope>
    <source>
        <strain evidence="2 3">2789STDY5834856</strain>
    </source>
</reference>
<dbReference type="Gene3D" id="3.40.50.300">
    <property type="entry name" value="P-loop containing nucleotide triphosphate hydrolases"/>
    <property type="match status" value="1"/>
</dbReference>
<dbReference type="InterPro" id="IPR027417">
    <property type="entry name" value="P-loop_NTPase"/>
</dbReference>
<dbReference type="Proteomes" id="UP000095594">
    <property type="component" value="Unassembled WGS sequence"/>
</dbReference>
<organism evidence="2 3">
    <name type="scientific">Clostridium disporicum</name>
    <dbReference type="NCBI Taxonomy" id="84024"/>
    <lineage>
        <taxon>Bacteria</taxon>
        <taxon>Bacillati</taxon>
        <taxon>Bacillota</taxon>
        <taxon>Clostridia</taxon>
        <taxon>Eubacteriales</taxon>
        <taxon>Clostridiaceae</taxon>
        <taxon>Clostridium</taxon>
    </lineage>
</organism>
<feature type="domain" description="AAA" evidence="1">
    <location>
        <begin position="1"/>
        <end position="206"/>
    </location>
</feature>
<dbReference type="InterPro" id="IPR050678">
    <property type="entry name" value="DNA_Partitioning_ATPase"/>
</dbReference>